<dbReference type="GO" id="GO:0005524">
    <property type="term" value="F:ATP binding"/>
    <property type="evidence" value="ECO:0007669"/>
    <property type="project" value="UniProtKB-KW"/>
</dbReference>
<evidence type="ECO:0000313" key="11">
    <source>
        <dbReference type="EMBL" id="QKQ27632.1"/>
    </source>
</evidence>
<comment type="catalytic activity">
    <reaction evidence="7">
        <text>L-aspartate + L-glutamine + ATP + H2O = L-asparagine + L-glutamate + AMP + diphosphate + H(+)</text>
        <dbReference type="Rhea" id="RHEA:12228"/>
        <dbReference type="ChEBI" id="CHEBI:15377"/>
        <dbReference type="ChEBI" id="CHEBI:15378"/>
        <dbReference type="ChEBI" id="CHEBI:29985"/>
        <dbReference type="ChEBI" id="CHEBI:29991"/>
        <dbReference type="ChEBI" id="CHEBI:30616"/>
        <dbReference type="ChEBI" id="CHEBI:33019"/>
        <dbReference type="ChEBI" id="CHEBI:58048"/>
        <dbReference type="ChEBI" id="CHEBI:58359"/>
        <dbReference type="ChEBI" id="CHEBI:456215"/>
        <dbReference type="EC" id="6.3.5.4"/>
    </reaction>
</comment>
<feature type="binding site" evidence="9">
    <location>
        <position position="100"/>
    </location>
    <ligand>
        <name>L-glutamine</name>
        <dbReference type="ChEBI" id="CHEBI:58359"/>
    </ligand>
</feature>
<dbReference type="RefSeq" id="WP_174673520.1">
    <property type="nucleotide sequence ID" value="NZ_CP054491.1"/>
</dbReference>
<feature type="binding site" evidence="9">
    <location>
        <begin position="368"/>
        <end position="369"/>
    </location>
    <ligand>
        <name>ATP</name>
        <dbReference type="ChEBI" id="CHEBI:30616"/>
    </ligand>
</feature>
<organism evidence="11 12">
    <name type="scientific">Candidatus Reidiella endopervernicosa</name>
    <dbReference type="NCBI Taxonomy" id="2738883"/>
    <lineage>
        <taxon>Bacteria</taxon>
        <taxon>Pseudomonadati</taxon>
        <taxon>Pseudomonadota</taxon>
        <taxon>Gammaproteobacteria</taxon>
        <taxon>Candidatus Reidiella</taxon>
    </lineage>
</organism>
<evidence type="ECO:0000256" key="3">
    <source>
        <dbReference type="ARBA" id="ARBA00012737"/>
    </source>
</evidence>
<dbReference type="NCBIfam" id="TIGR03104">
    <property type="entry name" value="trio_amidotrans"/>
    <property type="match status" value="1"/>
</dbReference>
<dbReference type="SUPFAM" id="SSF52402">
    <property type="entry name" value="Adenine nucleotide alpha hydrolases-like"/>
    <property type="match status" value="1"/>
</dbReference>
<dbReference type="NCBIfam" id="TIGR01536">
    <property type="entry name" value="asn_synth_AEB"/>
    <property type="match status" value="1"/>
</dbReference>
<evidence type="ECO:0000256" key="2">
    <source>
        <dbReference type="ARBA" id="ARBA00005752"/>
    </source>
</evidence>
<keyword evidence="12" id="KW-1185">Reference proteome</keyword>
<accession>A0A6N0HZ37</accession>
<evidence type="ECO:0000256" key="9">
    <source>
        <dbReference type="PIRSR" id="PIRSR001589-2"/>
    </source>
</evidence>
<dbReference type="GO" id="GO:0005829">
    <property type="term" value="C:cytosol"/>
    <property type="evidence" value="ECO:0007669"/>
    <property type="project" value="TreeGrafter"/>
</dbReference>
<reference evidence="11 12" key="1">
    <citation type="submission" date="2020-05" db="EMBL/GenBank/DDBJ databases">
        <title>Horizontal transmission and recombination maintain forever young bacterial symbiont genomes.</title>
        <authorList>
            <person name="Russell S.L."/>
            <person name="Pepper-Tunick E."/>
            <person name="Svedberg J."/>
            <person name="Byrne A."/>
            <person name="Ruelas Castillo J."/>
            <person name="Vollmers C."/>
            <person name="Beinart R.A."/>
            <person name="Corbett-Detig R."/>
        </authorList>
    </citation>
    <scope>NUCLEOTIDE SEQUENCE [LARGE SCALE GENOMIC DNA]</scope>
    <source>
        <strain evidence="11">Santa_Monica_outfall</strain>
    </source>
</reference>
<dbReference type="EMBL" id="CP054491">
    <property type="protein sequence ID" value="QKQ27632.1"/>
    <property type="molecule type" value="Genomic_DNA"/>
</dbReference>
<dbReference type="InterPro" id="IPR014729">
    <property type="entry name" value="Rossmann-like_a/b/a_fold"/>
</dbReference>
<protein>
    <recommendedName>
        <fullName evidence="3">asparagine synthase (glutamine-hydrolyzing)</fullName>
        <ecNumber evidence="3">6.3.5.4</ecNumber>
    </recommendedName>
</protein>
<feature type="binding site" evidence="9">
    <location>
        <position position="265"/>
    </location>
    <ligand>
        <name>ATP</name>
        <dbReference type="ChEBI" id="CHEBI:30616"/>
    </ligand>
</feature>
<gene>
    <name evidence="11" type="ORF">HUE57_16045</name>
</gene>
<dbReference type="PROSITE" id="PS51278">
    <property type="entry name" value="GATASE_TYPE_2"/>
    <property type="match status" value="1"/>
</dbReference>
<evidence type="ECO:0000259" key="10">
    <source>
        <dbReference type="PROSITE" id="PS51278"/>
    </source>
</evidence>
<dbReference type="Gene3D" id="3.40.50.620">
    <property type="entry name" value="HUPs"/>
    <property type="match status" value="1"/>
</dbReference>
<dbReference type="Proteomes" id="UP000509658">
    <property type="component" value="Chromosome"/>
</dbReference>
<evidence type="ECO:0000256" key="7">
    <source>
        <dbReference type="ARBA" id="ARBA00048741"/>
    </source>
</evidence>
<evidence type="ECO:0000256" key="1">
    <source>
        <dbReference type="ARBA" id="ARBA00005187"/>
    </source>
</evidence>
<dbReference type="InterPro" id="IPR051786">
    <property type="entry name" value="ASN_synthetase/amidase"/>
</dbReference>
<keyword evidence="11" id="KW-0808">Transferase</keyword>
<comment type="similarity">
    <text evidence="2">Belongs to the asparagine synthetase family.</text>
</comment>
<name>A0A6N0HZ37_9GAMM</name>
<feature type="binding site" evidence="9">
    <location>
        <position position="292"/>
    </location>
    <ligand>
        <name>ATP</name>
        <dbReference type="ChEBI" id="CHEBI:30616"/>
    </ligand>
</feature>
<dbReference type="EC" id="6.3.5.4" evidence="3"/>
<dbReference type="PANTHER" id="PTHR43284">
    <property type="entry name" value="ASPARAGINE SYNTHETASE (GLUTAMINE-HYDROLYZING)"/>
    <property type="match status" value="1"/>
</dbReference>
<feature type="active site" description="For GATase activity" evidence="8">
    <location>
        <position position="2"/>
    </location>
</feature>
<sequence>MCGICGELRIDGSAPNLDAITRMNRALERRGPDHGGSYSDGPLAFGHRRLAIIDLSERANQPLIDNELGLALVFNGTIYNYRELRADLQAMGYHFFSDGDSEVIIKAYAAWGERCVERFAGMFAFAIWEMRAKRLFLARDRLGIKPLYYSEQQGCLRFASNTQALLASGGIDKSIDPVALHHQFTLHAVIPAPRTILNGIRKLSPATTLTIESNGRQQERTYWHLAAQRPEQEMSEDEWVEAVHDSLRQSVERRRLAADVPVGVLLSGGLDSSLLVGLMAESGVENLLTFSVGFEDQPEEKGSEFEYSDLVVERFNTHHHKYEIPNGEVLKRLPEAVSCMAEPMVGQDAVAFYLLSEKVSQEVKVVQSGQGADEVFGGYFWYPRMRDEIVGEPVDRFRRHYFDRDHDEFLESVTAAYRGEDYTAERVAGLLSRPMADSFIDQVLRMDVTTLIVDDPVKRVDNMTMAWGLEARVPFLDHDLVELAMAMPPEMRLKEGGKYPLKRIARGLIPDAVIDRPKGYFPVPALKFVRGEFLDFMRDILDSQACRERELFNRSYVERLLAEPETHHTRILGSKLWHMALLEFWLQTNVDENFREKPLKAELFPHIELGRLSRLRSFERSVVVSSINEFNEVL</sequence>
<dbReference type="InterPro" id="IPR017932">
    <property type="entry name" value="GATase_2_dom"/>
</dbReference>
<proteinExistence type="inferred from homology"/>
<dbReference type="GO" id="GO:0004066">
    <property type="term" value="F:asparagine synthase (glutamine-hydrolyzing) activity"/>
    <property type="evidence" value="ECO:0007669"/>
    <property type="project" value="UniProtKB-EC"/>
</dbReference>
<keyword evidence="6 8" id="KW-0315">Glutamine amidotransferase</keyword>
<dbReference type="KEGG" id="rev:HUE57_16045"/>
<dbReference type="Pfam" id="PF13537">
    <property type="entry name" value="GATase_7"/>
    <property type="match status" value="1"/>
</dbReference>
<comment type="pathway">
    <text evidence="1">Amino-acid biosynthesis; L-asparagine biosynthesis; L-asparagine from L-aspartate (L-Gln route): step 1/1.</text>
</comment>
<evidence type="ECO:0000256" key="5">
    <source>
        <dbReference type="ARBA" id="ARBA00022840"/>
    </source>
</evidence>
<dbReference type="Pfam" id="PF00733">
    <property type="entry name" value="Asn_synthase"/>
    <property type="match status" value="1"/>
</dbReference>
<keyword evidence="8" id="KW-0061">Asparagine biosynthesis</keyword>
<dbReference type="InterPro" id="IPR017535">
    <property type="entry name" value="Asparagine_synth"/>
</dbReference>
<dbReference type="GO" id="GO:0006529">
    <property type="term" value="P:asparagine biosynthetic process"/>
    <property type="evidence" value="ECO:0007669"/>
    <property type="project" value="UniProtKB-KW"/>
</dbReference>
<dbReference type="Gene3D" id="3.60.20.10">
    <property type="entry name" value="Glutamine Phosphoribosylpyrophosphate, subunit 1, domain 1"/>
    <property type="match status" value="1"/>
</dbReference>
<dbReference type="InterPro" id="IPR006426">
    <property type="entry name" value="Asn_synth_AEB"/>
</dbReference>
<dbReference type="AlphaFoldDB" id="A0A6N0HZ37"/>
<keyword evidence="8" id="KW-0028">Amino-acid biosynthesis</keyword>
<keyword evidence="4 9" id="KW-0547">Nucleotide-binding</keyword>
<dbReference type="InterPro" id="IPR033738">
    <property type="entry name" value="AsnB_N"/>
</dbReference>
<evidence type="ECO:0000256" key="6">
    <source>
        <dbReference type="ARBA" id="ARBA00022962"/>
    </source>
</evidence>
<evidence type="ECO:0000256" key="4">
    <source>
        <dbReference type="ARBA" id="ARBA00022741"/>
    </source>
</evidence>
<dbReference type="PIRSF" id="PIRSF001589">
    <property type="entry name" value="Asn_synthetase_glu-h"/>
    <property type="match status" value="1"/>
</dbReference>
<feature type="domain" description="Glutamine amidotransferase type-2" evidence="10">
    <location>
        <begin position="2"/>
        <end position="214"/>
    </location>
</feature>
<dbReference type="GO" id="GO:0016740">
    <property type="term" value="F:transferase activity"/>
    <property type="evidence" value="ECO:0007669"/>
    <property type="project" value="UniProtKB-KW"/>
</dbReference>
<evidence type="ECO:0000256" key="8">
    <source>
        <dbReference type="PIRSR" id="PIRSR001589-1"/>
    </source>
</evidence>
<dbReference type="CDD" id="cd00712">
    <property type="entry name" value="AsnB"/>
    <property type="match status" value="1"/>
</dbReference>
<dbReference type="PANTHER" id="PTHR43284:SF1">
    <property type="entry name" value="ASPARAGINE SYNTHETASE"/>
    <property type="match status" value="1"/>
</dbReference>
<dbReference type="InterPro" id="IPR029055">
    <property type="entry name" value="Ntn_hydrolases_N"/>
</dbReference>
<dbReference type="SUPFAM" id="SSF56235">
    <property type="entry name" value="N-terminal nucleophile aminohydrolases (Ntn hydrolases)"/>
    <property type="match status" value="1"/>
</dbReference>
<dbReference type="CDD" id="cd01991">
    <property type="entry name" value="Asn_synthase_B_C"/>
    <property type="match status" value="1"/>
</dbReference>
<dbReference type="InterPro" id="IPR001962">
    <property type="entry name" value="Asn_synthase"/>
</dbReference>
<keyword evidence="5 9" id="KW-0067">ATP-binding</keyword>
<evidence type="ECO:0000313" key="12">
    <source>
        <dbReference type="Proteomes" id="UP000509658"/>
    </source>
</evidence>